<evidence type="ECO:0000313" key="6">
    <source>
        <dbReference type="Proteomes" id="UP000189739"/>
    </source>
</evidence>
<dbReference type="InterPro" id="IPR001789">
    <property type="entry name" value="Sig_transdc_resp-reg_receiver"/>
</dbReference>
<keyword evidence="6" id="KW-1185">Reference proteome</keyword>
<evidence type="ECO:0000313" key="5">
    <source>
        <dbReference type="EMBL" id="OOQ57866.1"/>
    </source>
</evidence>
<dbReference type="AlphaFoldDB" id="A0A1S9PA50"/>
<gene>
    <name evidence="5" type="ORF">BC343_13910</name>
</gene>
<feature type="transmembrane region" description="Helical" evidence="3">
    <location>
        <begin position="163"/>
        <end position="181"/>
    </location>
</feature>
<evidence type="ECO:0000256" key="1">
    <source>
        <dbReference type="ARBA" id="ARBA00022553"/>
    </source>
</evidence>
<protein>
    <recommendedName>
        <fullName evidence="4">Response regulatory domain-containing protein</fullName>
    </recommendedName>
</protein>
<sequence>MESQRKTHFNILHLEDDYDYTEAFSKELEYAQQYQVVHIPVRNVPEAIKAVDEQQNFDLILIDLKLAGNSSGLEFMKNLQTTGKMLNVPKIVMSDLSEKNVSIAGRQYTSQELYSLGMSKFLPKAVLLQAKNPDHLIQLLVSETSADLSLTETQNDTISGVTIFKSFFYLAVFSIFLMLGGALLKNYAILVCGSAGLTLSSYLLLISLKFPKQSHEQ</sequence>
<keyword evidence="3" id="KW-0472">Membrane</keyword>
<feature type="modified residue" description="4-aspartylphosphate" evidence="2">
    <location>
        <position position="63"/>
    </location>
</feature>
<dbReference type="PANTHER" id="PTHR44591:SF3">
    <property type="entry name" value="RESPONSE REGULATORY DOMAIN-CONTAINING PROTEIN"/>
    <property type="match status" value="1"/>
</dbReference>
<evidence type="ECO:0000256" key="2">
    <source>
        <dbReference type="PROSITE-ProRule" id="PRU00169"/>
    </source>
</evidence>
<feature type="transmembrane region" description="Helical" evidence="3">
    <location>
        <begin position="187"/>
        <end position="208"/>
    </location>
</feature>
<dbReference type="PANTHER" id="PTHR44591">
    <property type="entry name" value="STRESS RESPONSE REGULATOR PROTEIN 1"/>
    <property type="match status" value="1"/>
</dbReference>
<dbReference type="OrthoDB" id="1646880at2"/>
<name>A0A1S9PA50_9SPHI</name>
<dbReference type="Proteomes" id="UP000189739">
    <property type="component" value="Unassembled WGS sequence"/>
</dbReference>
<dbReference type="InterPro" id="IPR050595">
    <property type="entry name" value="Bact_response_regulator"/>
</dbReference>
<comment type="caution">
    <text evidence="5">The sequence shown here is derived from an EMBL/GenBank/DDBJ whole genome shotgun (WGS) entry which is preliminary data.</text>
</comment>
<evidence type="ECO:0000259" key="4">
    <source>
        <dbReference type="PROSITE" id="PS50110"/>
    </source>
</evidence>
<dbReference type="GO" id="GO:0000160">
    <property type="term" value="P:phosphorelay signal transduction system"/>
    <property type="evidence" value="ECO:0007669"/>
    <property type="project" value="InterPro"/>
</dbReference>
<keyword evidence="3" id="KW-0812">Transmembrane</keyword>
<keyword evidence="1 2" id="KW-0597">Phosphoprotein</keyword>
<keyword evidence="3" id="KW-1133">Transmembrane helix</keyword>
<evidence type="ECO:0000256" key="3">
    <source>
        <dbReference type="SAM" id="Phobius"/>
    </source>
</evidence>
<dbReference type="PROSITE" id="PS50110">
    <property type="entry name" value="RESPONSE_REGULATORY"/>
    <property type="match status" value="1"/>
</dbReference>
<organism evidence="5 6">
    <name type="scientific">Mucilaginibacter pedocola</name>
    <dbReference type="NCBI Taxonomy" id="1792845"/>
    <lineage>
        <taxon>Bacteria</taxon>
        <taxon>Pseudomonadati</taxon>
        <taxon>Bacteroidota</taxon>
        <taxon>Sphingobacteriia</taxon>
        <taxon>Sphingobacteriales</taxon>
        <taxon>Sphingobacteriaceae</taxon>
        <taxon>Mucilaginibacter</taxon>
    </lineage>
</organism>
<proteinExistence type="predicted"/>
<dbReference type="InterPro" id="IPR011006">
    <property type="entry name" value="CheY-like_superfamily"/>
</dbReference>
<dbReference type="Gene3D" id="3.40.50.2300">
    <property type="match status" value="1"/>
</dbReference>
<dbReference type="CDD" id="cd00156">
    <property type="entry name" value="REC"/>
    <property type="match status" value="1"/>
</dbReference>
<dbReference type="RefSeq" id="WP_078350472.1">
    <property type="nucleotide sequence ID" value="NZ_MBTF01000035.1"/>
</dbReference>
<dbReference type="EMBL" id="MBTF01000035">
    <property type="protein sequence ID" value="OOQ57866.1"/>
    <property type="molecule type" value="Genomic_DNA"/>
</dbReference>
<reference evidence="5 6" key="1">
    <citation type="submission" date="2016-07" db="EMBL/GenBank/DDBJ databases">
        <title>Genomic analysis of zinc-resistant bacterium Mucilaginibacter pedocola TBZ30.</title>
        <authorList>
            <person name="Huang J."/>
            <person name="Tang J."/>
        </authorList>
    </citation>
    <scope>NUCLEOTIDE SEQUENCE [LARGE SCALE GENOMIC DNA]</scope>
    <source>
        <strain evidence="5 6">TBZ30</strain>
    </source>
</reference>
<dbReference type="STRING" id="1792845.BC343_13910"/>
<feature type="domain" description="Response regulatory" evidence="4">
    <location>
        <begin position="10"/>
        <end position="139"/>
    </location>
</feature>
<accession>A0A1S9PA50</accession>
<dbReference type="SUPFAM" id="SSF52172">
    <property type="entry name" value="CheY-like"/>
    <property type="match status" value="1"/>
</dbReference>
<dbReference type="Pfam" id="PF00072">
    <property type="entry name" value="Response_reg"/>
    <property type="match status" value="1"/>
</dbReference>